<evidence type="ECO:0000256" key="1">
    <source>
        <dbReference type="ARBA" id="ARBA00022723"/>
    </source>
</evidence>
<keyword evidence="1" id="KW-0479">Metal-binding</keyword>
<sequence>MSHPPQWPAKYFFYPLGITAAMSLTRDLTPEQSADILILGSGDPRNLLFTIYSDLTIGNASRAMDITFCDVEPATLARNVLLVSLLENRNENIDLIWDVFHHMKISDSVARTIQAQTQKLQEYAQDIQTWKQCPFGSFIHMVDTRTLAELCRHWKNYADFFNLPVQRKSKLFKEFLDLSKAIAVRGKTTISASRSAGMMWNDAISPVSDMFLHYWKTGTTFTEDRDIKSASNLNPTFCYSRSGETFDPHYGTFPQGFHLGAAFAPIAEDPVGPLPETGSAPINKSKQQFSAWCSAFRTARAANAITLRFYCGDALPFCHALQKFKPTRNPATGLFSSPFRATQINLDELAASSPPAPLTFDVIDTSGLVDHVGLLNMLIVTPDLLKTNPSSQSVIYTESLLQHGKDFTKSFVERLCTDVPTFAALFGIAPRPHLSGFTPESNIHELIFSNQKIHSLFGDEEGPTAQVQYHERMVWTNPYGGDPYASGKHVTVAFEPESLARVLFEIYDKMLANERVRGPDAPQREPGELRELSWAHYNRESVAYLFRGVQKRVYLPEWGWHITIRRFLEMGEADKLRPADAANYRDTILQLHCAGVMTFDELMPNWAEDPRFRPSTRSPVLDGWKSLPPIVCIVLTVPRRRLTKAFGAPLEQVGTPTLMCCIRYRRVAHNLGTIHAVWGRCIKSRDSDRFVIEEDPNGKQGHSDLIVSFWAPTRVVEELDTCVNLQLKPTISSVFLFHDKLPEMLEVFSAKMTDKHHVTVLPYRPTLASEPCISPPEFIRPPPPVEYSAHVCHATVAENDGQFVSSLFVRFNVISWEERACLLRGAAISAEQISPCTMELRIGSFTHQLVYSYPIQGKDPRIRVARKSGYVEVIVPISTPSNHSGYSLNPFPVLGRGTPVAWNLHNVNLDRLPLLNTRNTAKLYWIDHLCKHQLSDPEKMIRNGDESQRQGAEHTPLNFKSTIHSIAAHCLDKKTNQNRTIALYDKDEGRLYATLFIGGIRLDLASMTIAFDTAVVPMTGDEKTLNPLLGLLLDSLASIVPIVTNRYETIAWKQALPAFVERCRTWSHRPSCEYQSRGQIPLSVDFNKSPICTCGQGIGMTSPQWEAPGWEKFIPLATRAAICPIFALSYLETVIGDIDEYVYGRLGSTIGNCCTCGDHGKPNLEMCSRCKKARYCSKICQRMAWKTHKKDCKAPSSE</sequence>
<evidence type="ECO:0000313" key="7">
    <source>
        <dbReference type="Proteomes" id="UP000027456"/>
    </source>
</evidence>
<accession>A0A074SK01</accession>
<dbReference type="PROSITE" id="PS50865">
    <property type="entry name" value="ZF_MYND_2"/>
    <property type="match status" value="1"/>
</dbReference>
<dbReference type="AlphaFoldDB" id="A0A074SK01"/>
<evidence type="ECO:0000256" key="3">
    <source>
        <dbReference type="ARBA" id="ARBA00022833"/>
    </source>
</evidence>
<dbReference type="Proteomes" id="UP000027456">
    <property type="component" value="Unassembled WGS sequence"/>
</dbReference>
<name>A0A074SK01_9AGAM</name>
<dbReference type="PANTHER" id="PTHR10237:SF15">
    <property type="entry name" value="LD37257P"/>
    <property type="match status" value="1"/>
</dbReference>
<reference evidence="6 7" key="1">
    <citation type="submission" date="2013-12" db="EMBL/GenBank/DDBJ databases">
        <authorList>
            <person name="Cubeta M."/>
            <person name="Pakala S."/>
            <person name="Fedorova N."/>
            <person name="Thomas E."/>
            <person name="Dean R."/>
            <person name="Jabaji S."/>
            <person name="Neate S."/>
            <person name="Toda T."/>
            <person name="Tavantzis S."/>
            <person name="Vilgalys R."/>
            <person name="Bharathan N."/>
            <person name="Pakala S."/>
            <person name="Losada L.S."/>
            <person name="Zafar N."/>
            <person name="Nierman W."/>
        </authorList>
    </citation>
    <scope>NUCLEOTIDE SEQUENCE [LARGE SCALE GENOMIC DNA]</scope>
    <source>
        <strain evidence="6 7">123E</strain>
    </source>
</reference>
<dbReference type="STRING" id="1423351.A0A074SK01"/>
<protein>
    <submittedName>
        <fullName evidence="6">MYND finger protein</fullName>
    </submittedName>
</protein>
<dbReference type="EMBL" id="AZST01000263">
    <property type="protein sequence ID" value="KEP50332.1"/>
    <property type="molecule type" value="Genomic_DNA"/>
</dbReference>
<evidence type="ECO:0000256" key="2">
    <source>
        <dbReference type="ARBA" id="ARBA00022771"/>
    </source>
</evidence>
<dbReference type="GO" id="GO:0008270">
    <property type="term" value="F:zinc ion binding"/>
    <property type="evidence" value="ECO:0007669"/>
    <property type="project" value="UniProtKB-KW"/>
</dbReference>
<keyword evidence="2 4" id="KW-0863">Zinc-finger</keyword>
<dbReference type="OrthoDB" id="432970at2759"/>
<dbReference type="InterPro" id="IPR027974">
    <property type="entry name" value="DUF4470"/>
</dbReference>
<dbReference type="PANTHER" id="PTHR10237">
    <property type="entry name" value="DEFORMED EPIDERMAL AUTOREGULATORY FACTOR 1 HOMOLOG SUPPRESSIN"/>
    <property type="match status" value="1"/>
</dbReference>
<dbReference type="Pfam" id="PF01753">
    <property type="entry name" value="zf-MYND"/>
    <property type="match status" value="1"/>
</dbReference>
<dbReference type="GO" id="GO:0000981">
    <property type="term" value="F:DNA-binding transcription factor activity, RNA polymerase II-specific"/>
    <property type="evidence" value="ECO:0007669"/>
    <property type="project" value="TreeGrafter"/>
</dbReference>
<dbReference type="PROSITE" id="PS01360">
    <property type="entry name" value="ZF_MYND_1"/>
    <property type="match status" value="1"/>
</dbReference>
<dbReference type="InterPro" id="IPR024119">
    <property type="entry name" value="TF_DEAF-1"/>
</dbReference>
<dbReference type="SUPFAM" id="SSF144232">
    <property type="entry name" value="HIT/MYND zinc finger-like"/>
    <property type="match status" value="1"/>
</dbReference>
<dbReference type="InterPro" id="IPR002893">
    <property type="entry name" value="Znf_MYND"/>
</dbReference>
<comment type="caution">
    <text evidence="6">The sequence shown here is derived from an EMBL/GenBank/DDBJ whole genome shotgun (WGS) entry which is preliminary data.</text>
</comment>
<proteinExistence type="predicted"/>
<evidence type="ECO:0000259" key="5">
    <source>
        <dbReference type="PROSITE" id="PS50865"/>
    </source>
</evidence>
<keyword evidence="3" id="KW-0862">Zinc</keyword>
<organism evidence="6 7">
    <name type="scientific">Rhizoctonia solani 123E</name>
    <dbReference type="NCBI Taxonomy" id="1423351"/>
    <lineage>
        <taxon>Eukaryota</taxon>
        <taxon>Fungi</taxon>
        <taxon>Dikarya</taxon>
        <taxon>Basidiomycota</taxon>
        <taxon>Agaricomycotina</taxon>
        <taxon>Agaricomycetes</taxon>
        <taxon>Cantharellales</taxon>
        <taxon>Ceratobasidiaceae</taxon>
        <taxon>Rhizoctonia</taxon>
    </lineage>
</organism>
<gene>
    <name evidence="6" type="ORF">V565_081980</name>
</gene>
<dbReference type="Pfam" id="PF14737">
    <property type="entry name" value="DUF4470"/>
    <property type="match status" value="1"/>
</dbReference>
<dbReference type="Gene3D" id="6.10.140.2220">
    <property type="match status" value="1"/>
</dbReference>
<feature type="domain" description="MYND-type" evidence="5">
    <location>
        <begin position="1153"/>
        <end position="1192"/>
    </location>
</feature>
<dbReference type="HOGENOM" id="CLU_007974_0_1_1"/>
<evidence type="ECO:0000313" key="6">
    <source>
        <dbReference type="EMBL" id="KEP50332.1"/>
    </source>
</evidence>
<evidence type="ECO:0000256" key="4">
    <source>
        <dbReference type="PROSITE-ProRule" id="PRU00134"/>
    </source>
</evidence>
<keyword evidence="7" id="KW-1185">Reference proteome</keyword>
<dbReference type="GO" id="GO:0005634">
    <property type="term" value="C:nucleus"/>
    <property type="evidence" value="ECO:0007669"/>
    <property type="project" value="TreeGrafter"/>
</dbReference>